<gene>
    <name evidence="1" type="ORF">TWF481_012073</name>
</gene>
<reference evidence="1 2" key="1">
    <citation type="submission" date="2023-08" db="EMBL/GenBank/DDBJ databases">
        <authorList>
            <person name="Palmer J.M."/>
        </authorList>
    </citation>
    <scope>NUCLEOTIDE SEQUENCE [LARGE SCALE GENOMIC DNA]</scope>
    <source>
        <strain evidence="1 2">TWF481</strain>
    </source>
</reference>
<protein>
    <recommendedName>
        <fullName evidence="3">Peptidase A1 domain-containing protein</fullName>
    </recommendedName>
</protein>
<evidence type="ECO:0000313" key="1">
    <source>
        <dbReference type="EMBL" id="KAK6497668.1"/>
    </source>
</evidence>
<keyword evidence="2" id="KW-1185">Reference proteome</keyword>
<dbReference type="AlphaFoldDB" id="A0AAV9VVZ0"/>
<evidence type="ECO:0000313" key="2">
    <source>
        <dbReference type="Proteomes" id="UP001370758"/>
    </source>
</evidence>
<name>A0AAV9VVZ0_9PEZI</name>
<organism evidence="1 2">
    <name type="scientific">Arthrobotrys musiformis</name>
    <dbReference type="NCBI Taxonomy" id="47236"/>
    <lineage>
        <taxon>Eukaryota</taxon>
        <taxon>Fungi</taxon>
        <taxon>Dikarya</taxon>
        <taxon>Ascomycota</taxon>
        <taxon>Pezizomycotina</taxon>
        <taxon>Orbiliomycetes</taxon>
        <taxon>Orbiliales</taxon>
        <taxon>Orbiliaceae</taxon>
        <taxon>Arthrobotrys</taxon>
    </lineage>
</organism>
<dbReference type="EMBL" id="JAVHJL010000009">
    <property type="protein sequence ID" value="KAK6497668.1"/>
    <property type="molecule type" value="Genomic_DNA"/>
</dbReference>
<evidence type="ECO:0008006" key="3">
    <source>
        <dbReference type="Google" id="ProtNLM"/>
    </source>
</evidence>
<accession>A0AAV9VVZ0</accession>
<comment type="caution">
    <text evidence="1">The sequence shown here is derived from an EMBL/GenBank/DDBJ whole genome shotgun (WGS) entry which is preliminary data.</text>
</comment>
<dbReference type="Proteomes" id="UP001370758">
    <property type="component" value="Unassembled WGS sequence"/>
</dbReference>
<proteinExistence type="predicted"/>
<sequence length="308" mass="33793">MVNEISETSRSSLTVAQPIAPAGGELVVNGTRSLTLSGRNNHDHDHQEPFHQITVKNESHANQCYTLFGRKPRISNDPSKEILSTAFSTNALIKKDNVYKFRFSTSYYAICGKLGLRPQPNSPIRVTDSIPVKLTDLDTRTEGQVLKLVMDGGTPLLVPASSTVLGVPREGFSVITGTDFNFPSNDGIFIGIGAEVRPSPSEEVLTGTAEKQISPIAIFEPEPNHYFNIIPSDKWCVSGLNLLPTTGAIMDSDLFTYGEFSTEVDCAEGEKDIWLHHLRNGKLVEMEPADSSFLPLAGSSSFRRLRHF</sequence>